<accession>A0A915L948</accession>
<evidence type="ECO:0000313" key="2">
    <source>
        <dbReference type="WBParaSite" id="nRc.2.0.1.t47357-RA"/>
    </source>
</evidence>
<name>A0A915L948_ROMCU</name>
<dbReference type="Proteomes" id="UP000887565">
    <property type="component" value="Unplaced"/>
</dbReference>
<keyword evidence="1" id="KW-1185">Reference proteome</keyword>
<reference evidence="2" key="1">
    <citation type="submission" date="2022-11" db="UniProtKB">
        <authorList>
            <consortium name="WormBaseParasite"/>
        </authorList>
    </citation>
    <scope>IDENTIFICATION</scope>
</reference>
<proteinExistence type="predicted"/>
<dbReference type="AlphaFoldDB" id="A0A915L948"/>
<evidence type="ECO:0000313" key="1">
    <source>
        <dbReference type="Proteomes" id="UP000887565"/>
    </source>
</evidence>
<organism evidence="1 2">
    <name type="scientific">Romanomermis culicivorax</name>
    <name type="common">Nematode worm</name>
    <dbReference type="NCBI Taxonomy" id="13658"/>
    <lineage>
        <taxon>Eukaryota</taxon>
        <taxon>Metazoa</taxon>
        <taxon>Ecdysozoa</taxon>
        <taxon>Nematoda</taxon>
        <taxon>Enoplea</taxon>
        <taxon>Dorylaimia</taxon>
        <taxon>Mermithida</taxon>
        <taxon>Mermithoidea</taxon>
        <taxon>Mermithidae</taxon>
        <taxon>Romanomermis</taxon>
    </lineage>
</organism>
<dbReference type="WBParaSite" id="nRc.2.0.1.t47357-RA">
    <property type="protein sequence ID" value="nRc.2.0.1.t47357-RA"/>
    <property type="gene ID" value="nRc.2.0.1.g47357"/>
</dbReference>
<sequence>MIRAIAEGLISCHMFNPDIIKVSGKWSVVCKIEAIVDGKFVDCRYGKSEQFDQSMHKPALHGQRDGCSKALGIIV</sequence>
<protein>
    <submittedName>
        <fullName evidence="2">Uncharacterized protein</fullName>
    </submittedName>
</protein>